<protein>
    <submittedName>
        <fullName evidence="3">Lipoprotein</fullName>
    </submittedName>
</protein>
<dbReference type="KEGG" id="mcr:MCFN_02700"/>
<dbReference type="PROSITE" id="PS51257">
    <property type="entry name" value="PROKAR_LIPOPROTEIN"/>
    <property type="match status" value="1"/>
</dbReference>
<evidence type="ECO:0000313" key="4">
    <source>
        <dbReference type="Proteomes" id="UP000027088"/>
    </source>
</evidence>
<feature type="compositionally biased region" description="Polar residues" evidence="1">
    <location>
        <begin position="33"/>
        <end position="44"/>
    </location>
</feature>
<keyword evidence="2" id="KW-0732">Signal</keyword>
<accession>A0A059XWQ9</accession>
<feature type="compositionally biased region" description="Acidic residues" evidence="1">
    <location>
        <begin position="330"/>
        <end position="350"/>
    </location>
</feature>
<dbReference type="RefSeq" id="WP_038562059.1">
    <property type="nucleotide sequence ID" value="NZ_CP007521.1"/>
</dbReference>
<feature type="region of interest" description="Disordered" evidence="1">
    <location>
        <begin position="325"/>
        <end position="382"/>
    </location>
</feature>
<organism evidence="3 4">
    <name type="scientific">Mycoplasmopsis californica</name>
    <dbReference type="NCBI Taxonomy" id="2113"/>
    <lineage>
        <taxon>Bacteria</taxon>
        <taxon>Bacillati</taxon>
        <taxon>Mycoplasmatota</taxon>
        <taxon>Mycoplasmoidales</taxon>
        <taxon>Metamycoplasmataceae</taxon>
        <taxon>Mycoplasmopsis</taxon>
    </lineage>
</organism>
<dbReference type="Proteomes" id="UP000027088">
    <property type="component" value="Chromosome"/>
</dbReference>
<feature type="region of interest" description="Disordered" evidence="1">
    <location>
        <begin position="29"/>
        <end position="58"/>
    </location>
</feature>
<keyword evidence="4" id="KW-1185">Reference proteome</keyword>
<evidence type="ECO:0000313" key="3">
    <source>
        <dbReference type="EMBL" id="AIA29662.1"/>
    </source>
</evidence>
<keyword evidence="3" id="KW-0449">Lipoprotein</keyword>
<evidence type="ECO:0000256" key="2">
    <source>
        <dbReference type="SAM" id="SignalP"/>
    </source>
</evidence>
<dbReference type="EMBL" id="CP007521">
    <property type="protein sequence ID" value="AIA29662.1"/>
    <property type="molecule type" value="Genomic_DNA"/>
</dbReference>
<feature type="compositionally biased region" description="Acidic residues" evidence="1">
    <location>
        <begin position="357"/>
        <end position="375"/>
    </location>
</feature>
<evidence type="ECO:0000256" key="1">
    <source>
        <dbReference type="SAM" id="MobiDB-lite"/>
    </source>
</evidence>
<sequence length="382" mass="42777">MKKINKLILGLMPLSLPLIAVACGNQAIEQKPQKQPQSTDNSKVQTERENQGNKNIDSIEINNEEEDLETNEKLKDSLLSIKDAQSRIDSYIDKSIDKPEAFEILQHLLWLKYVSQFITNSVSEKDGAILHQVNQFEKSLQVLLDFIENTDIEKILLDPFKGAADVPSVLSKLISEFQLKLETMKLASSSIKDKDIYLEKITQISNKSAQLNTDNKKATLKELINSIKDKPQAQLIVFKILSSLIEGTNMLGYEHLAKSTPDITTKIDKFNNAFSNLISLLISKKDNLSLSMDNALINQINQHFNAVKKELNSLIETQIVPQTGLVSDGSEGELDDLDDGLALDDDEETDETYKIDDSEEAEDIEDEGLVLDEENVKESTPA</sequence>
<feature type="chain" id="PRO_5001581817" evidence="2">
    <location>
        <begin position="23"/>
        <end position="382"/>
    </location>
</feature>
<proteinExistence type="predicted"/>
<feature type="signal peptide" evidence="2">
    <location>
        <begin position="1"/>
        <end position="22"/>
    </location>
</feature>
<gene>
    <name evidence="3" type="ORF">MCFN_02700</name>
</gene>
<reference evidence="3 4" key="1">
    <citation type="journal article" date="2014" name="Genome Announc.">
        <title>Complete Genome Sequence of the Bovine Mastitis Pathogen Mycoplasma californicum Strain ST-6T (ATCC 33461T).</title>
        <authorList>
            <person name="Calcutt M.J."/>
            <person name="Foecking M.F."/>
            <person name="Fox L.K."/>
        </authorList>
    </citation>
    <scope>NUCLEOTIDE SEQUENCE [LARGE SCALE GENOMIC DNA]</scope>
    <source>
        <strain evidence="3 4">ST-6</strain>
    </source>
</reference>
<name>A0A059XWQ9_9BACT</name>
<dbReference type="AlphaFoldDB" id="A0A059XWQ9"/>